<evidence type="ECO:0000256" key="4">
    <source>
        <dbReference type="ARBA" id="ARBA00022833"/>
    </source>
</evidence>
<dbReference type="GO" id="GO:0046983">
    <property type="term" value="F:protein dimerization activity"/>
    <property type="evidence" value="ECO:0007669"/>
    <property type="project" value="InterPro"/>
</dbReference>
<keyword evidence="3 9" id="KW-0863">Zinc-finger</keyword>
<evidence type="ECO:0000256" key="8">
    <source>
        <dbReference type="ARBA" id="ARBA00023242"/>
    </source>
</evidence>
<keyword evidence="6" id="KW-0238">DNA-binding</keyword>
<dbReference type="GO" id="GO:0003677">
    <property type="term" value="F:DNA binding"/>
    <property type="evidence" value="ECO:0007669"/>
    <property type="project" value="UniProtKB-KW"/>
</dbReference>
<evidence type="ECO:0000256" key="6">
    <source>
        <dbReference type="ARBA" id="ARBA00023125"/>
    </source>
</evidence>
<evidence type="ECO:0000256" key="1">
    <source>
        <dbReference type="ARBA" id="ARBA00004123"/>
    </source>
</evidence>
<keyword evidence="2" id="KW-0479">Metal-binding</keyword>
<dbReference type="Pfam" id="PF05699">
    <property type="entry name" value="Dimer_Tnp_hAT"/>
    <property type="match status" value="1"/>
</dbReference>
<dbReference type="PANTHER" id="PTHR46481:SF10">
    <property type="entry name" value="ZINC FINGER BED DOMAIN-CONTAINING PROTEIN 39"/>
    <property type="match status" value="1"/>
</dbReference>
<dbReference type="InterPro" id="IPR003656">
    <property type="entry name" value="Znf_BED"/>
</dbReference>
<dbReference type="PANTHER" id="PTHR46481">
    <property type="entry name" value="ZINC FINGER BED DOMAIN-CONTAINING PROTEIN 4"/>
    <property type="match status" value="1"/>
</dbReference>
<keyword evidence="7" id="KW-0804">Transcription</keyword>
<name>A0A914D9T5_9BILA</name>
<evidence type="ECO:0000256" key="3">
    <source>
        <dbReference type="ARBA" id="ARBA00022771"/>
    </source>
</evidence>
<dbReference type="PROSITE" id="PS50808">
    <property type="entry name" value="ZF_BED"/>
    <property type="match status" value="1"/>
</dbReference>
<dbReference type="InterPro" id="IPR008906">
    <property type="entry name" value="HATC_C_dom"/>
</dbReference>
<evidence type="ECO:0000313" key="12">
    <source>
        <dbReference type="WBParaSite" id="ACRNAN_scaffold2036.g11862.t1"/>
    </source>
</evidence>
<dbReference type="InterPro" id="IPR052035">
    <property type="entry name" value="ZnF_BED_domain_contain"/>
</dbReference>
<proteinExistence type="predicted"/>
<sequence length="631" mass="71820">MTKSEVWQYFIKEGNDVICNKCKKAVSGLNTTNLWNHLNHSHPEIYKLTEHSKKKQGDGELDEPPTKKAKQHTLQAAFGVSNRQEQDNKFKNLILEFIIDNNLPISIVESETFKNLVRFNSPDIKIPSRQEITYTLIPKRANSVKKNITESLANQKIALTTDTFSNKSNSLICVTSSWLTRDFQLKNRVIAIEPLLEHHTGVNISERIQKILTEFNVDLNDIVLMTRDGASNMEVACRKLNIPSLHCLCHILHLVVKMVIMKHIEVFGSVARAQAIVNSFKRSPSASHELRILEGDDARSLLLGIETRWNSFFHMLESVIRAMPYLRVYGETYKNAATNAIKMVSEGDVSIINTLLPLLKLFEDATLILSAEKASISCYLYVIKVLTRALESLEQSSDSELIQVLAREAKADLTERTEGCFEMESLKIAAFLDPRIKQRALLFEADKWREIENTVIEKLVNLKSDNDTAQGIQNNDATTVRDSNCNVVTNNPWDVEDSNDACAFVTLRDELKAEIALYIKAERLNVINPLDPGHSNVYGWWRKHRSSFPNLAILAREYLAPSPSSCASERAFSKATLHYSNKLRSRLKPTLSGQILMIQTDLADKRRNKDRYFYYAEEPDDEDLELYSLDI</sequence>
<dbReference type="WBParaSite" id="ACRNAN_scaffold2036.g11862.t1">
    <property type="protein sequence ID" value="ACRNAN_scaffold2036.g11862.t1"/>
    <property type="gene ID" value="ACRNAN_scaffold2036.g11862"/>
</dbReference>
<organism evidence="11 12">
    <name type="scientific">Acrobeloides nanus</name>
    <dbReference type="NCBI Taxonomy" id="290746"/>
    <lineage>
        <taxon>Eukaryota</taxon>
        <taxon>Metazoa</taxon>
        <taxon>Ecdysozoa</taxon>
        <taxon>Nematoda</taxon>
        <taxon>Chromadorea</taxon>
        <taxon>Rhabditida</taxon>
        <taxon>Tylenchina</taxon>
        <taxon>Cephalobomorpha</taxon>
        <taxon>Cephaloboidea</taxon>
        <taxon>Cephalobidae</taxon>
        <taxon>Acrobeloides</taxon>
    </lineage>
</organism>
<dbReference type="SUPFAM" id="SSF53098">
    <property type="entry name" value="Ribonuclease H-like"/>
    <property type="match status" value="1"/>
</dbReference>
<evidence type="ECO:0000259" key="10">
    <source>
        <dbReference type="PROSITE" id="PS50808"/>
    </source>
</evidence>
<keyword evidence="8" id="KW-0539">Nucleus</keyword>
<keyword evidence="11" id="KW-1185">Reference proteome</keyword>
<keyword evidence="5" id="KW-0805">Transcription regulation</keyword>
<dbReference type="GO" id="GO:0005634">
    <property type="term" value="C:nucleus"/>
    <property type="evidence" value="ECO:0007669"/>
    <property type="project" value="UniProtKB-SubCell"/>
</dbReference>
<dbReference type="Proteomes" id="UP000887540">
    <property type="component" value="Unplaced"/>
</dbReference>
<dbReference type="SUPFAM" id="SSF57667">
    <property type="entry name" value="beta-beta-alpha zinc fingers"/>
    <property type="match status" value="1"/>
</dbReference>
<dbReference type="GO" id="GO:0008270">
    <property type="term" value="F:zinc ion binding"/>
    <property type="evidence" value="ECO:0007669"/>
    <property type="project" value="UniProtKB-KW"/>
</dbReference>
<dbReference type="AlphaFoldDB" id="A0A914D9T5"/>
<dbReference type="InterPro" id="IPR012337">
    <property type="entry name" value="RNaseH-like_sf"/>
</dbReference>
<dbReference type="SUPFAM" id="SSF140996">
    <property type="entry name" value="Hermes dimerisation domain"/>
    <property type="match status" value="1"/>
</dbReference>
<dbReference type="Pfam" id="PF02892">
    <property type="entry name" value="zf-BED"/>
    <property type="match status" value="1"/>
</dbReference>
<protein>
    <submittedName>
        <fullName evidence="12">BED-type domain-containing protein</fullName>
    </submittedName>
</protein>
<feature type="domain" description="BED-type" evidence="10">
    <location>
        <begin position="1"/>
        <end position="49"/>
    </location>
</feature>
<evidence type="ECO:0000313" key="11">
    <source>
        <dbReference type="Proteomes" id="UP000887540"/>
    </source>
</evidence>
<dbReference type="GO" id="GO:0009791">
    <property type="term" value="P:post-embryonic development"/>
    <property type="evidence" value="ECO:0007669"/>
    <property type="project" value="UniProtKB-ARBA"/>
</dbReference>
<dbReference type="SMART" id="SM00614">
    <property type="entry name" value="ZnF_BED"/>
    <property type="match status" value="1"/>
</dbReference>
<evidence type="ECO:0000256" key="2">
    <source>
        <dbReference type="ARBA" id="ARBA00022723"/>
    </source>
</evidence>
<evidence type="ECO:0000256" key="9">
    <source>
        <dbReference type="PROSITE-ProRule" id="PRU00027"/>
    </source>
</evidence>
<evidence type="ECO:0000256" key="5">
    <source>
        <dbReference type="ARBA" id="ARBA00023015"/>
    </source>
</evidence>
<dbReference type="InterPro" id="IPR036236">
    <property type="entry name" value="Znf_C2H2_sf"/>
</dbReference>
<keyword evidence="4" id="KW-0862">Zinc</keyword>
<reference evidence="12" key="1">
    <citation type="submission" date="2022-11" db="UniProtKB">
        <authorList>
            <consortium name="WormBaseParasite"/>
        </authorList>
    </citation>
    <scope>IDENTIFICATION</scope>
</reference>
<evidence type="ECO:0000256" key="7">
    <source>
        <dbReference type="ARBA" id="ARBA00023163"/>
    </source>
</evidence>
<comment type="subcellular location">
    <subcellularLocation>
        <location evidence="1">Nucleus</location>
    </subcellularLocation>
</comment>
<accession>A0A914D9T5</accession>